<proteinExistence type="predicted"/>
<feature type="signal peptide" evidence="2">
    <location>
        <begin position="1"/>
        <end position="23"/>
    </location>
</feature>
<protein>
    <submittedName>
        <fullName evidence="3">Uncharacterized protein</fullName>
    </submittedName>
</protein>
<keyword evidence="1" id="KW-0812">Transmembrane</keyword>
<evidence type="ECO:0000313" key="4">
    <source>
        <dbReference type="Proteomes" id="UP000230423"/>
    </source>
</evidence>
<name>A0A2G9V0E9_TELCI</name>
<dbReference type="EMBL" id="KZ345091">
    <property type="protein sequence ID" value="PIO75945.1"/>
    <property type="molecule type" value="Genomic_DNA"/>
</dbReference>
<evidence type="ECO:0000313" key="3">
    <source>
        <dbReference type="EMBL" id="PIO75945.1"/>
    </source>
</evidence>
<evidence type="ECO:0000256" key="2">
    <source>
        <dbReference type="SAM" id="SignalP"/>
    </source>
</evidence>
<keyword evidence="2" id="KW-0732">Signal</keyword>
<keyword evidence="4" id="KW-1185">Reference proteome</keyword>
<keyword evidence="1" id="KW-0472">Membrane</keyword>
<organism evidence="3 4">
    <name type="scientific">Teladorsagia circumcincta</name>
    <name type="common">Brown stomach worm</name>
    <name type="synonym">Ostertagia circumcincta</name>
    <dbReference type="NCBI Taxonomy" id="45464"/>
    <lineage>
        <taxon>Eukaryota</taxon>
        <taxon>Metazoa</taxon>
        <taxon>Ecdysozoa</taxon>
        <taxon>Nematoda</taxon>
        <taxon>Chromadorea</taxon>
        <taxon>Rhabditida</taxon>
        <taxon>Rhabditina</taxon>
        <taxon>Rhabditomorpha</taxon>
        <taxon>Strongyloidea</taxon>
        <taxon>Trichostrongylidae</taxon>
        <taxon>Teladorsagia</taxon>
    </lineage>
</organism>
<keyword evidence="1" id="KW-1133">Transmembrane helix</keyword>
<feature type="transmembrane region" description="Helical" evidence="1">
    <location>
        <begin position="59"/>
        <end position="80"/>
    </location>
</feature>
<dbReference type="Proteomes" id="UP000230423">
    <property type="component" value="Unassembled WGS sequence"/>
</dbReference>
<accession>A0A2G9V0E9</accession>
<reference evidence="3 4" key="1">
    <citation type="submission" date="2015-09" db="EMBL/GenBank/DDBJ databases">
        <title>Draft genome of the parasitic nematode Teladorsagia circumcincta isolate WARC Sus (inbred).</title>
        <authorList>
            <person name="Mitreva M."/>
        </authorList>
    </citation>
    <scope>NUCLEOTIDE SEQUENCE [LARGE SCALE GENOMIC DNA]</scope>
    <source>
        <strain evidence="3 4">S</strain>
    </source>
</reference>
<feature type="chain" id="PRO_5013762432" evidence="2">
    <location>
        <begin position="24"/>
        <end position="83"/>
    </location>
</feature>
<dbReference type="AlphaFoldDB" id="A0A2G9V0E9"/>
<gene>
    <name evidence="3" type="ORF">TELCIR_01988</name>
</gene>
<dbReference type="OrthoDB" id="5841942at2759"/>
<evidence type="ECO:0000256" key="1">
    <source>
        <dbReference type="SAM" id="Phobius"/>
    </source>
</evidence>
<sequence length="83" mass="9166">MPWLRTARTAILVALTTVVSLLAQEDICFPDTCVDPAADSWFSYNACCENACCYRLRFWVIPACIAGVGFVAGAFFALCFQCR</sequence>